<organism evidence="1 2">
    <name type="scientific">Merismopedia glauca CCAP 1448/3</name>
    <dbReference type="NCBI Taxonomy" id="1296344"/>
    <lineage>
        <taxon>Bacteria</taxon>
        <taxon>Bacillati</taxon>
        <taxon>Cyanobacteriota</taxon>
        <taxon>Cyanophyceae</taxon>
        <taxon>Synechococcales</taxon>
        <taxon>Merismopediaceae</taxon>
        <taxon>Merismopedia</taxon>
    </lineage>
</organism>
<dbReference type="Proteomes" id="UP000238762">
    <property type="component" value="Unassembled WGS sequence"/>
</dbReference>
<keyword evidence="1" id="KW-0378">Hydrolase</keyword>
<dbReference type="AlphaFoldDB" id="A0A2T1BZ54"/>
<dbReference type="InterPro" id="IPR036866">
    <property type="entry name" value="RibonucZ/Hydroxyglut_hydro"/>
</dbReference>
<reference evidence="1 2" key="1">
    <citation type="submission" date="2018-02" db="EMBL/GenBank/DDBJ databases">
        <authorList>
            <person name="Cohen D.B."/>
            <person name="Kent A.D."/>
        </authorList>
    </citation>
    <scope>NUCLEOTIDE SEQUENCE [LARGE SCALE GENOMIC DNA]</scope>
    <source>
        <strain evidence="1 2">CCAP 1448/3</strain>
    </source>
</reference>
<evidence type="ECO:0000313" key="1">
    <source>
        <dbReference type="EMBL" id="PSB01234.1"/>
    </source>
</evidence>
<evidence type="ECO:0000313" key="2">
    <source>
        <dbReference type="Proteomes" id="UP000238762"/>
    </source>
</evidence>
<dbReference type="PANTHER" id="PTHR36142">
    <property type="entry name" value="METALLO-HYDROLASE/OXIDOREDUCTASE SUPERFAMILY PROTEIN"/>
    <property type="match status" value="1"/>
</dbReference>
<dbReference type="PANTHER" id="PTHR36142:SF2">
    <property type="entry name" value="METALLO-HYDROLASE_OXIDOREDUCTASE SUPERFAMILY PROTEIN"/>
    <property type="match status" value="1"/>
</dbReference>
<sequence>MNLTWLDNNSWIIEIGTKKLLLDPWLVEPLVFANLEWLFKGCRGQELVPPEGVDLIVLSQGLEDHAHRPSLKLLDRQIPVVGSPNAVKVVRELGFTNVTQLQHGETFNFDNQIEIVATRGSVVGATTVENGYILKEIATDLKLYYEPHGSHPDNLQDFAPIDVVITPICDQKLPLVGAIIKGGDNALKMVQWLQPQVMLPTATSTEATYEGLIPAFLSEEGSIEGFRTSLAQNNLSTQVLTPKPLERLELNLAIRDIKP</sequence>
<dbReference type="EMBL" id="PVWJ01000122">
    <property type="protein sequence ID" value="PSB01234.1"/>
    <property type="molecule type" value="Genomic_DNA"/>
</dbReference>
<keyword evidence="2" id="KW-1185">Reference proteome</keyword>
<dbReference type="OrthoDB" id="507726at2"/>
<protein>
    <submittedName>
        <fullName evidence="1">Zn-dependent hydrolase</fullName>
    </submittedName>
</protein>
<comment type="caution">
    <text evidence="1">The sequence shown here is derived from an EMBL/GenBank/DDBJ whole genome shotgun (WGS) entry which is preliminary data.</text>
</comment>
<name>A0A2T1BZ54_9CYAN</name>
<gene>
    <name evidence="1" type="ORF">C7B64_19430</name>
</gene>
<dbReference type="SUPFAM" id="SSF56281">
    <property type="entry name" value="Metallo-hydrolase/oxidoreductase"/>
    <property type="match status" value="1"/>
</dbReference>
<dbReference type="Pfam" id="PF13483">
    <property type="entry name" value="Lactamase_B_3"/>
    <property type="match status" value="1"/>
</dbReference>
<dbReference type="GO" id="GO:0016787">
    <property type="term" value="F:hydrolase activity"/>
    <property type="evidence" value="ECO:0007669"/>
    <property type="project" value="UniProtKB-KW"/>
</dbReference>
<proteinExistence type="predicted"/>
<accession>A0A2T1BZ54</accession>
<dbReference type="Gene3D" id="3.60.15.10">
    <property type="entry name" value="Ribonuclease Z/Hydroxyacylglutathione hydrolase-like"/>
    <property type="match status" value="1"/>
</dbReference>
<reference evidence="1 2" key="2">
    <citation type="submission" date="2018-03" db="EMBL/GenBank/DDBJ databases">
        <title>The ancient ancestry and fast evolution of plastids.</title>
        <authorList>
            <person name="Moore K.R."/>
            <person name="Magnabosco C."/>
            <person name="Momper L."/>
            <person name="Gold D.A."/>
            <person name="Bosak T."/>
            <person name="Fournier G.P."/>
        </authorList>
    </citation>
    <scope>NUCLEOTIDE SEQUENCE [LARGE SCALE GENOMIC DNA]</scope>
    <source>
        <strain evidence="1 2">CCAP 1448/3</strain>
    </source>
</reference>